<evidence type="ECO:0000313" key="2">
    <source>
        <dbReference type="EMBL" id="KAK3272563.1"/>
    </source>
</evidence>
<comment type="caution">
    <text evidence="2">The sequence shown here is derived from an EMBL/GenBank/DDBJ whole genome shotgun (WGS) entry which is preliminary data.</text>
</comment>
<dbReference type="EMBL" id="LGRX02008898">
    <property type="protein sequence ID" value="KAK3272563.1"/>
    <property type="molecule type" value="Genomic_DNA"/>
</dbReference>
<dbReference type="AlphaFoldDB" id="A0AAE0G6T1"/>
<proteinExistence type="predicted"/>
<protein>
    <submittedName>
        <fullName evidence="2">Uncharacterized protein</fullName>
    </submittedName>
</protein>
<keyword evidence="3" id="KW-1185">Reference proteome</keyword>
<organism evidence="2 3">
    <name type="scientific">Cymbomonas tetramitiformis</name>
    <dbReference type="NCBI Taxonomy" id="36881"/>
    <lineage>
        <taxon>Eukaryota</taxon>
        <taxon>Viridiplantae</taxon>
        <taxon>Chlorophyta</taxon>
        <taxon>Pyramimonadophyceae</taxon>
        <taxon>Pyramimonadales</taxon>
        <taxon>Pyramimonadaceae</taxon>
        <taxon>Cymbomonas</taxon>
    </lineage>
</organism>
<accession>A0AAE0G6T1</accession>
<keyword evidence="1" id="KW-0812">Transmembrane</keyword>
<sequence length="216" mass="24108">MLNGIGHAGTRNRGEDVFPELQSLAKAEGGSAGYERLNQDSVLRRHERLFHPVPRHTHNDDVEDSYPLQRRFWSTAWEVVLAMAACQGVLWVFHNPYCGLLFRCGCTWNWAGGWDGCNVHNPTGPHCPWCAAKKRVAWTVDNNTVAVLMLAAYFGLVFKQLDNVAPSMASKRLKGALIAFGVFLLHGFIAALVFKVATGYPHFIVKDVGKDFSWAH</sequence>
<evidence type="ECO:0000256" key="1">
    <source>
        <dbReference type="SAM" id="Phobius"/>
    </source>
</evidence>
<name>A0AAE0G6T1_9CHLO</name>
<gene>
    <name evidence="2" type="ORF">CYMTET_19153</name>
</gene>
<keyword evidence="1" id="KW-0472">Membrane</keyword>
<keyword evidence="1" id="KW-1133">Transmembrane helix</keyword>
<feature type="transmembrane region" description="Helical" evidence="1">
    <location>
        <begin position="144"/>
        <end position="161"/>
    </location>
</feature>
<feature type="transmembrane region" description="Helical" evidence="1">
    <location>
        <begin position="173"/>
        <end position="194"/>
    </location>
</feature>
<evidence type="ECO:0000313" key="3">
    <source>
        <dbReference type="Proteomes" id="UP001190700"/>
    </source>
</evidence>
<reference evidence="2 3" key="1">
    <citation type="journal article" date="2015" name="Genome Biol. Evol.">
        <title>Comparative Genomics of a Bacterivorous Green Alga Reveals Evolutionary Causalities and Consequences of Phago-Mixotrophic Mode of Nutrition.</title>
        <authorList>
            <person name="Burns J.A."/>
            <person name="Paasch A."/>
            <person name="Narechania A."/>
            <person name="Kim E."/>
        </authorList>
    </citation>
    <scope>NUCLEOTIDE SEQUENCE [LARGE SCALE GENOMIC DNA]</scope>
    <source>
        <strain evidence="2 3">PLY_AMNH</strain>
    </source>
</reference>
<dbReference type="Proteomes" id="UP001190700">
    <property type="component" value="Unassembled WGS sequence"/>
</dbReference>